<reference evidence="2 3" key="1">
    <citation type="journal article" date="2019" name="Int. J. Syst. Evol. Microbiol.">
        <title>The Global Catalogue of Microorganisms (GCM) 10K type strain sequencing project: providing services to taxonomists for standard genome sequencing and annotation.</title>
        <authorList>
            <consortium name="The Broad Institute Genomics Platform"/>
            <consortium name="The Broad Institute Genome Sequencing Center for Infectious Disease"/>
            <person name="Wu L."/>
            <person name="Ma J."/>
        </authorList>
    </citation>
    <scope>NUCLEOTIDE SEQUENCE [LARGE SCALE GENOMIC DNA]</scope>
    <source>
        <strain evidence="2 3">JCM 16022</strain>
    </source>
</reference>
<dbReference type="PROSITE" id="PS51186">
    <property type="entry name" value="GNAT"/>
    <property type="match status" value="1"/>
</dbReference>
<proteinExistence type="predicted"/>
<dbReference type="EMBL" id="BAAAQR010000004">
    <property type="protein sequence ID" value="GAA2143706.1"/>
    <property type="molecule type" value="Genomic_DNA"/>
</dbReference>
<comment type="caution">
    <text evidence="2">The sequence shown here is derived from an EMBL/GenBank/DDBJ whole genome shotgun (WGS) entry which is preliminary data.</text>
</comment>
<organism evidence="2 3">
    <name type="scientific">Nocardioides koreensis</name>
    <dbReference type="NCBI Taxonomy" id="433651"/>
    <lineage>
        <taxon>Bacteria</taxon>
        <taxon>Bacillati</taxon>
        <taxon>Actinomycetota</taxon>
        <taxon>Actinomycetes</taxon>
        <taxon>Propionibacteriales</taxon>
        <taxon>Nocardioidaceae</taxon>
        <taxon>Nocardioides</taxon>
    </lineage>
</organism>
<feature type="domain" description="N-acetyltransferase" evidence="1">
    <location>
        <begin position="10"/>
        <end position="159"/>
    </location>
</feature>
<dbReference type="InterPro" id="IPR016181">
    <property type="entry name" value="Acyl_CoA_acyltransferase"/>
</dbReference>
<sequence length="162" mass="17433">MTLLPSARSLRVAPLTPEHARDICTWGYPAPYDCYDMTEVDPDELLSPDAGVYALLADERLVGFRSFGADGRVPGWAYDDSALDTGGGLRPELVGQGLGRHAIAAGLAFGRERFAPPAFRVTVASFNTRALRTVESLGFGRVGRFDAASDGRSFEVLVRPEG</sequence>
<dbReference type="Proteomes" id="UP001501771">
    <property type="component" value="Unassembled WGS sequence"/>
</dbReference>
<dbReference type="Pfam" id="PF00583">
    <property type="entry name" value="Acetyltransf_1"/>
    <property type="match status" value="1"/>
</dbReference>
<dbReference type="Gene3D" id="3.40.630.30">
    <property type="match status" value="1"/>
</dbReference>
<name>A0ABN2ZKM5_9ACTN</name>
<evidence type="ECO:0000313" key="3">
    <source>
        <dbReference type="Proteomes" id="UP001501771"/>
    </source>
</evidence>
<dbReference type="InterPro" id="IPR000182">
    <property type="entry name" value="GNAT_dom"/>
</dbReference>
<dbReference type="SUPFAM" id="SSF55729">
    <property type="entry name" value="Acyl-CoA N-acyltransferases (Nat)"/>
    <property type="match status" value="1"/>
</dbReference>
<keyword evidence="3" id="KW-1185">Reference proteome</keyword>
<evidence type="ECO:0000313" key="2">
    <source>
        <dbReference type="EMBL" id="GAA2143706.1"/>
    </source>
</evidence>
<gene>
    <name evidence="2" type="ORF">GCM10009844_16410</name>
</gene>
<protein>
    <submittedName>
        <fullName evidence="2">GNAT family protein</fullName>
    </submittedName>
</protein>
<accession>A0ABN2ZKM5</accession>
<evidence type="ECO:0000259" key="1">
    <source>
        <dbReference type="PROSITE" id="PS51186"/>
    </source>
</evidence>